<keyword evidence="4" id="KW-1185">Reference proteome</keyword>
<dbReference type="AlphaFoldDB" id="A0A6P7GL60"/>
<dbReference type="RefSeq" id="XP_028146667.1">
    <property type="nucleotide sequence ID" value="XM_028290866.1"/>
</dbReference>
<dbReference type="Proteomes" id="UP001652700">
    <property type="component" value="Unplaced"/>
</dbReference>
<dbReference type="OrthoDB" id="6731754at2759"/>
<evidence type="ECO:0000313" key="5">
    <source>
        <dbReference type="RefSeq" id="XP_028146667.1"/>
    </source>
</evidence>
<feature type="region of interest" description="Disordered" evidence="2">
    <location>
        <begin position="1"/>
        <end position="40"/>
    </location>
</feature>
<protein>
    <submittedName>
        <fullName evidence="5">Uncharacterized protein LOC114340135</fullName>
    </submittedName>
</protein>
<reference evidence="3" key="2">
    <citation type="submission" date="2025-05" db="UniProtKB">
        <authorList>
            <consortium name="EnsemblMetazoa"/>
        </authorList>
    </citation>
    <scope>IDENTIFICATION</scope>
</reference>
<feature type="coiled-coil region" evidence="1">
    <location>
        <begin position="82"/>
        <end position="109"/>
    </location>
</feature>
<dbReference type="EnsemblMetazoa" id="XM_050652725.1">
    <property type="protein sequence ID" value="XP_050508682.1"/>
    <property type="gene ID" value="LOC126885920"/>
</dbReference>
<name>A0A6P7GL60_DIAVI</name>
<reference evidence="5" key="1">
    <citation type="submission" date="2025-04" db="UniProtKB">
        <authorList>
            <consortium name="RefSeq"/>
        </authorList>
    </citation>
    <scope>IDENTIFICATION</scope>
    <source>
        <tissue evidence="5">Whole insect</tissue>
    </source>
</reference>
<sequence length="165" mass="19678">MKYIQGAMSDFFKPKSSEKPKNDNSEDSSKQKEEQKLKKAEACGMGDYDYKNCPFNEEMEDEEFEKISRTTSILFSNIERELAHNFQERRTLEEKLKDLEEELLKRQDLYEACYNLHKKESVHVEQISAKIKKFSDNVDYHEEVTESWQVLIDQFRKIPEETSCR</sequence>
<evidence type="ECO:0000313" key="3">
    <source>
        <dbReference type="EnsemblMetazoa" id="XP_050508682.1"/>
    </source>
</evidence>
<dbReference type="InParanoid" id="A0A6P7GL60"/>
<accession>A0A6P7GL60</accession>
<organism evidence="5">
    <name type="scientific">Diabrotica virgifera virgifera</name>
    <name type="common">western corn rootworm</name>
    <dbReference type="NCBI Taxonomy" id="50390"/>
    <lineage>
        <taxon>Eukaryota</taxon>
        <taxon>Metazoa</taxon>
        <taxon>Ecdysozoa</taxon>
        <taxon>Arthropoda</taxon>
        <taxon>Hexapoda</taxon>
        <taxon>Insecta</taxon>
        <taxon>Pterygota</taxon>
        <taxon>Neoptera</taxon>
        <taxon>Endopterygota</taxon>
        <taxon>Coleoptera</taxon>
        <taxon>Polyphaga</taxon>
        <taxon>Cucujiformia</taxon>
        <taxon>Chrysomeloidea</taxon>
        <taxon>Chrysomelidae</taxon>
        <taxon>Galerucinae</taxon>
        <taxon>Diabroticina</taxon>
        <taxon>Diabroticites</taxon>
        <taxon>Diabrotica</taxon>
    </lineage>
</organism>
<evidence type="ECO:0000313" key="4">
    <source>
        <dbReference type="Proteomes" id="UP001652700"/>
    </source>
</evidence>
<gene>
    <name evidence="5" type="primary">LOC114340135</name>
</gene>
<proteinExistence type="predicted"/>
<feature type="compositionally biased region" description="Basic and acidic residues" evidence="2">
    <location>
        <begin position="12"/>
        <end position="40"/>
    </location>
</feature>
<keyword evidence="1" id="KW-0175">Coiled coil</keyword>
<evidence type="ECO:0000256" key="2">
    <source>
        <dbReference type="SAM" id="MobiDB-lite"/>
    </source>
</evidence>
<evidence type="ECO:0000256" key="1">
    <source>
        <dbReference type="SAM" id="Coils"/>
    </source>
</evidence>